<name>A0A7I8W8P7_9ANNE</name>
<keyword evidence="5" id="KW-0406">Ion transport</keyword>
<organism evidence="11 12">
    <name type="scientific">Dimorphilus gyrociliatus</name>
    <dbReference type="NCBI Taxonomy" id="2664684"/>
    <lineage>
        <taxon>Eukaryota</taxon>
        <taxon>Metazoa</taxon>
        <taxon>Spiralia</taxon>
        <taxon>Lophotrochozoa</taxon>
        <taxon>Annelida</taxon>
        <taxon>Polychaeta</taxon>
        <taxon>Polychaeta incertae sedis</taxon>
        <taxon>Dinophilidae</taxon>
        <taxon>Dimorphilus</taxon>
    </lineage>
</organism>
<dbReference type="GO" id="GO:0008076">
    <property type="term" value="C:voltage-gated potassium channel complex"/>
    <property type="evidence" value="ECO:0007669"/>
    <property type="project" value="InterPro"/>
</dbReference>
<dbReference type="SUPFAM" id="SSF81324">
    <property type="entry name" value="Voltage-gated potassium channels"/>
    <property type="match status" value="1"/>
</dbReference>
<feature type="transmembrane region" description="Helical" evidence="9">
    <location>
        <begin position="161"/>
        <end position="181"/>
    </location>
</feature>
<dbReference type="GO" id="GO:0015276">
    <property type="term" value="F:ligand-gated monoatomic ion channel activity"/>
    <property type="evidence" value="ECO:0007669"/>
    <property type="project" value="InterPro"/>
</dbReference>
<evidence type="ECO:0000256" key="5">
    <source>
        <dbReference type="ARBA" id="ARBA00023065"/>
    </source>
</evidence>
<proteinExistence type="predicted"/>
<keyword evidence="7" id="KW-0407">Ion channel</keyword>
<feature type="transmembrane region" description="Helical" evidence="9">
    <location>
        <begin position="201"/>
        <end position="217"/>
    </location>
</feature>
<feature type="transmembrane region" description="Helical" evidence="9">
    <location>
        <begin position="394"/>
        <end position="414"/>
    </location>
</feature>
<comment type="caution">
    <text evidence="11">The sequence shown here is derived from an EMBL/GenBank/DDBJ whole genome shotgun (WGS) entry which is preliminary data.</text>
</comment>
<evidence type="ECO:0000259" key="10">
    <source>
        <dbReference type="Pfam" id="PF07885"/>
    </source>
</evidence>
<evidence type="ECO:0000256" key="7">
    <source>
        <dbReference type="ARBA" id="ARBA00023303"/>
    </source>
</evidence>
<feature type="domain" description="Potassium channel" evidence="10">
    <location>
        <begin position="195"/>
        <end position="251"/>
    </location>
</feature>
<evidence type="ECO:0000256" key="9">
    <source>
        <dbReference type="SAM" id="Phobius"/>
    </source>
</evidence>
<dbReference type="InterPro" id="IPR013099">
    <property type="entry name" value="K_chnl_dom"/>
</dbReference>
<feature type="coiled-coil region" evidence="8">
    <location>
        <begin position="433"/>
        <end position="465"/>
    </location>
</feature>
<gene>
    <name evidence="11" type="ORF">DGYR_LOCUS12025</name>
</gene>
<dbReference type="Proteomes" id="UP000549394">
    <property type="component" value="Unassembled WGS sequence"/>
</dbReference>
<protein>
    <submittedName>
        <fullName evidence="11">DgyrCDS12770</fullName>
    </submittedName>
</protein>
<dbReference type="PANTHER" id="PTHR11537">
    <property type="entry name" value="VOLTAGE-GATED POTASSIUM CHANNEL"/>
    <property type="match status" value="1"/>
</dbReference>
<comment type="subcellular location">
    <subcellularLocation>
        <location evidence="1">Membrane</location>
        <topology evidence="1">Multi-pass membrane protein</topology>
    </subcellularLocation>
</comment>
<dbReference type="PANTHER" id="PTHR11537:SF252">
    <property type="entry name" value="POTASSIUM VOLTAGE-GATED CHANNEL PROTEIN SHAW"/>
    <property type="match status" value="1"/>
</dbReference>
<dbReference type="Pfam" id="PF07885">
    <property type="entry name" value="Ion_trans_2"/>
    <property type="match status" value="1"/>
</dbReference>
<dbReference type="PROSITE" id="PS51257">
    <property type="entry name" value="PROKAR_LIPOPROTEIN"/>
    <property type="match status" value="1"/>
</dbReference>
<keyword evidence="12" id="KW-1185">Reference proteome</keyword>
<dbReference type="OrthoDB" id="5953876at2759"/>
<dbReference type="EMBL" id="CAJFCJ010000021">
    <property type="protein sequence ID" value="CAD5124490.1"/>
    <property type="molecule type" value="Genomic_DNA"/>
</dbReference>
<evidence type="ECO:0000256" key="3">
    <source>
        <dbReference type="ARBA" id="ARBA00022692"/>
    </source>
</evidence>
<dbReference type="InterPro" id="IPR028325">
    <property type="entry name" value="VG_K_chnl"/>
</dbReference>
<dbReference type="GO" id="GO:0005251">
    <property type="term" value="F:delayed rectifier potassium channel activity"/>
    <property type="evidence" value="ECO:0007669"/>
    <property type="project" value="TreeGrafter"/>
</dbReference>
<dbReference type="PRINTS" id="PR00169">
    <property type="entry name" value="KCHANNEL"/>
</dbReference>
<feature type="transmembrane region" description="Helical" evidence="9">
    <location>
        <begin position="229"/>
        <end position="250"/>
    </location>
</feature>
<keyword evidence="3 9" id="KW-0812">Transmembrane</keyword>
<dbReference type="GO" id="GO:0001508">
    <property type="term" value="P:action potential"/>
    <property type="evidence" value="ECO:0007669"/>
    <property type="project" value="TreeGrafter"/>
</dbReference>
<feature type="transmembrane region" description="Helical" evidence="9">
    <location>
        <begin position="6"/>
        <end position="25"/>
    </location>
</feature>
<sequence length="567" mass="64809">MLFIRASICFEILIYISIFALLVSCKDEVDQTKITWWQIEPYTIFNKSASQYPIPFQGFFQAAILRLHKECPNTFSNSTWDFRRVVNPIDFERDAASSVSNGKVMAFLPFSASSTLASSIGFQDESTFFLPLIEVSTSIYFFEKRAASVGSDLMAVIVQGWPLLTLIILGAAYSGIIIWLLDRLWNPTNFPKPFLRGFWEGFWWAFVTMTTVGYGDTTPKSVQARIYGLVWIVVGITILSVFTATVTTVLTQESLVTSGIEGSKVAVLNGSEDFRRALEKGADPVLCNSFDEILEKMNNKEARGGLIDHFSFAAQQEKMNASTLLEQTLDNPVLHGVLFKGLSPSVRACLKTTVLVHKQEFVDEIDKWTKPLIIYKTNAADNAQNIFQPTTLMFMWYAALVWAAVFILFIIWEIKIWRPKHNRRQKIKNQKRLADEERDIGQIKNNQSKANAEELKRNVLNLGQEEKSGEKTFTNEIYCNQVFVVEDQATIDFQSLIKRQNKELLQLQKKLADIKLEWDKMVREVQKRHREEQKVYLASFTDDFIKHSVVNDNDKEVEGSAWPTICL</sequence>
<evidence type="ECO:0000256" key="1">
    <source>
        <dbReference type="ARBA" id="ARBA00004141"/>
    </source>
</evidence>
<accession>A0A7I8W8P7</accession>
<evidence type="ECO:0000256" key="6">
    <source>
        <dbReference type="ARBA" id="ARBA00023136"/>
    </source>
</evidence>
<keyword evidence="2" id="KW-0813">Transport</keyword>
<keyword evidence="8" id="KW-0175">Coiled coil</keyword>
<keyword evidence="4 9" id="KW-1133">Transmembrane helix</keyword>
<reference evidence="11 12" key="1">
    <citation type="submission" date="2020-08" db="EMBL/GenBank/DDBJ databases">
        <authorList>
            <person name="Hejnol A."/>
        </authorList>
    </citation>
    <scope>NUCLEOTIDE SEQUENCE [LARGE SCALE GENOMIC DNA]</scope>
</reference>
<dbReference type="Gene3D" id="1.10.287.70">
    <property type="match status" value="1"/>
</dbReference>
<keyword evidence="6 9" id="KW-0472">Membrane</keyword>
<evidence type="ECO:0000256" key="2">
    <source>
        <dbReference type="ARBA" id="ARBA00022448"/>
    </source>
</evidence>
<evidence type="ECO:0000313" key="11">
    <source>
        <dbReference type="EMBL" id="CAD5124490.1"/>
    </source>
</evidence>
<evidence type="ECO:0000256" key="4">
    <source>
        <dbReference type="ARBA" id="ARBA00022989"/>
    </source>
</evidence>
<dbReference type="AlphaFoldDB" id="A0A7I8W8P7"/>
<evidence type="ECO:0000256" key="8">
    <source>
        <dbReference type="SAM" id="Coils"/>
    </source>
</evidence>
<evidence type="ECO:0000313" key="12">
    <source>
        <dbReference type="Proteomes" id="UP000549394"/>
    </source>
</evidence>